<dbReference type="SUPFAM" id="SSF53098">
    <property type="entry name" value="Ribonuclease H-like"/>
    <property type="match status" value="1"/>
</dbReference>
<dbReference type="GO" id="GO:0003676">
    <property type="term" value="F:nucleic acid binding"/>
    <property type="evidence" value="ECO:0007669"/>
    <property type="project" value="InterPro"/>
</dbReference>
<evidence type="ECO:0000256" key="1">
    <source>
        <dbReference type="SAM" id="Phobius"/>
    </source>
</evidence>
<dbReference type="Proteomes" id="UP000075809">
    <property type="component" value="Unassembled WGS sequence"/>
</dbReference>
<dbReference type="InterPro" id="IPR012337">
    <property type="entry name" value="RNaseH-like_sf"/>
</dbReference>
<dbReference type="EMBL" id="KQ982436">
    <property type="protein sequence ID" value="KYQ56414.1"/>
    <property type="molecule type" value="Genomic_DNA"/>
</dbReference>
<dbReference type="GO" id="GO:0004523">
    <property type="term" value="F:RNA-DNA hybrid ribonuclease activity"/>
    <property type="evidence" value="ECO:0007669"/>
    <property type="project" value="InterPro"/>
</dbReference>
<dbReference type="Gene3D" id="3.30.420.10">
    <property type="entry name" value="Ribonuclease H-like superfamily/Ribonuclease H"/>
    <property type="match status" value="1"/>
</dbReference>
<feature type="domain" description="RNase H type-1" evidence="2">
    <location>
        <begin position="17"/>
        <end position="74"/>
    </location>
</feature>
<evidence type="ECO:0000313" key="3">
    <source>
        <dbReference type="EMBL" id="KYQ56414.1"/>
    </source>
</evidence>
<gene>
    <name evidence="3" type="ORF">ALC60_04658</name>
</gene>
<dbReference type="InterPro" id="IPR002156">
    <property type="entry name" value="RNaseH_domain"/>
</dbReference>
<name>A0A151X7W2_9HYME</name>
<dbReference type="Pfam" id="PF13456">
    <property type="entry name" value="RVT_3"/>
    <property type="match status" value="1"/>
</dbReference>
<dbReference type="STRING" id="64791.A0A151X7W2"/>
<evidence type="ECO:0000313" key="4">
    <source>
        <dbReference type="Proteomes" id="UP000075809"/>
    </source>
</evidence>
<keyword evidence="4" id="KW-1185">Reference proteome</keyword>
<sequence length="208" mass="23912">MGSAVYSPQSNLHLMYKLSSYASIYTAEVWAIYNALLIALNARIARMAVVTDSKSVLETVRDHCNNSNNYLIPAIKALIYKAEYKGTYYFDNFYTRSSKPWFYHMHFSRNFITTLNRLRSNHFNLNSSLSRKNIIVDPSCPCDCPSQDLIHVIFDCPLTEQFADPLRLALLEQDESNYSDLVTHALQHPSAKICRLFVGFDKACDRNF</sequence>
<dbReference type="AlphaFoldDB" id="A0A151X7W2"/>
<feature type="transmembrane region" description="Helical" evidence="1">
    <location>
        <begin position="20"/>
        <end position="40"/>
    </location>
</feature>
<evidence type="ECO:0000259" key="2">
    <source>
        <dbReference type="Pfam" id="PF13456"/>
    </source>
</evidence>
<organism evidence="3 4">
    <name type="scientific">Mycetomoellerius zeteki</name>
    <dbReference type="NCBI Taxonomy" id="64791"/>
    <lineage>
        <taxon>Eukaryota</taxon>
        <taxon>Metazoa</taxon>
        <taxon>Ecdysozoa</taxon>
        <taxon>Arthropoda</taxon>
        <taxon>Hexapoda</taxon>
        <taxon>Insecta</taxon>
        <taxon>Pterygota</taxon>
        <taxon>Neoptera</taxon>
        <taxon>Endopterygota</taxon>
        <taxon>Hymenoptera</taxon>
        <taxon>Apocrita</taxon>
        <taxon>Aculeata</taxon>
        <taxon>Formicoidea</taxon>
        <taxon>Formicidae</taxon>
        <taxon>Myrmicinae</taxon>
        <taxon>Mycetomoellerius</taxon>
    </lineage>
</organism>
<accession>A0A151X7W2</accession>
<proteinExistence type="predicted"/>
<reference evidence="3 4" key="1">
    <citation type="submission" date="2015-09" db="EMBL/GenBank/DDBJ databases">
        <title>Trachymyrmex zeteki WGS genome.</title>
        <authorList>
            <person name="Nygaard S."/>
            <person name="Hu H."/>
            <person name="Boomsma J."/>
            <person name="Zhang G."/>
        </authorList>
    </citation>
    <scope>NUCLEOTIDE SEQUENCE [LARGE SCALE GENOMIC DNA]</scope>
    <source>
        <strain evidence="3">Tzet28-1</strain>
        <tissue evidence="3">Whole body</tissue>
    </source>
</reference>
<dbReference type="InterPro" id="IPR036397">
    <property type="entry name" value="RNaseH_sf"/>
</dbReference>
<keyword evidence="1" id="KW-0472">Membrane</keyword>
<keyword evidence="1" id="KW-0812">Transmembrane</keyword>
<keyword evidence="1" id="KW-1133">Transmembrane helix</keyword>
<protein>
    <recommendedName>
        <fullName evidence="2">RNase H type-1 domain-containing protein</fullName>
    </recommendedName>
</protein>